<dbReference type="PROSITE" id="PS51257">
    <property type="entry name" value="PROKAR_LIPOPROTEIN"/>
    <property type="match status" value="1"/>
</dbReference>
<proteinExistence type="predicted"/>
<evidence type="ECO:0008006" key="5">
    <source>
        <dbReference type="Google" id="ProtNLM"/>
    </source>
</evidence>
<dbReference type="OrthoDB" id="3369896at2"/>
<dbReference type="Gene3D" id="2.50.20.20">
    <property type="match status" value="1"/>
</dbReference>
<keyword evidence="2" id="KW-0732">Signal</keyword>
<evidence type="ECO:0000313" key="4">
    <source>
        <dbReference type="Proteomes" id="UP000318416"/>
    </source>
</evidence>
<accession>A0A561EQI7</accession>
<dbReference type="EMBL" id="VIVR01000001">
    <property type="protein sequence ID" value="TWE17876.1"/>
    <property type="molecule type" value="Genomic_DNA"/>
</dbReference>
<feature type="region of interest" description="Disordered" evidence="1">
    <location>
        <begin position="27"/>
        <end position="51"/>
    </location>
</feature>
<dbReference type="AlphaFoldDB" id="A0A561EQI7"/>
<evidence type="ECO:0000256" key="1">
    <source>
        <dbReference type="SAM" id="MobiDB-lite"/>
    </source>
</evidence>
<keyword evidence="4" id="KW-1185">Reference proteome</keyword>
<comment type="caution">
    <text evidence="3">The sequence shown here is derived from an EMBL/GenBank/DDBJ whole genome shotgun (WGS) entry which is preliminary data.</text>
</comment>
<evidence type="ECO:0000313" key="3">
    <source>
        <dbReference type="EMBL" id="TWE17876.1"/>
    </source>
</evidence>
<organism evidence="3 4">
    <name type="scientific">Kitasatospora atroaurantiaca</name>
    <dbReference type="NCBI Taxonomy" id="285545"/>
    <lineage>
        <taxon>Bacteria</taxon>
        <taxon>Bacillati</taxon>
        <taxon>Actinomycetota</taxon>
        <taxon>Actinomycetes</taxon>
        <taxon>Kitasatosporales</taxon>
        <taxon>Streptomycetaceae</taxon>
        <taxon>Kitasatospora</taxon>
    </lineage>
</organism>
<feature type="compositionally biased region" description="Low complexity" evidence="1">
    <location>
        <begin position="36"/>
        <end position="48"/>
    </location>
</feature>
<feature type="signal peptide" evidence="2">
    <location>
        <begin position="1"/>
        <end position="23"/>
    </location>
</feature>
<reference evidence="3 4" key="1">
    <citation type="submission" date="2019-06" db="EMBL/GenBank/DDBJ databases">
        <title>Sequencing the genomes of 1000 actinobacteria strains.</title>
        <authorList>
            <person name="Klenk H.-P."/>
        </authorList>
    </citation>
    <scope>NUCLEOTIDE SEQUENCE [LARGE SCALE GENOMIC DNA]</scope>
    <source>
        <strain evidence="3 4">DSM 41649</strain>
    </source>
</reference>
<gene>
    <name evidence="3" type="ORF">FB465_2914</name>
</gene>
<evidence type="ECO:0000256" key="2">
    <source>
        <dbReference type="SAM" id="SignalP"/>
    </source>
</evidence>
<protein>
    <recommendedName>
        <fullName evidence="5">Lipoprotein</fullName>
    </recommendedName>
</protein>
<name>A0A561EQI7_9ACTN</name>
<sequence>MAVRQRRAVAAALAALLLAGAVACGSGSGGKPEPSPASATPSALATPTDRSPHGVLLSAQLAMHTARRAKFSYRLGTDSATGMLFWAPKTVLQLKRPDDTEQLIVLDTTAYRGGDLATASRLGGRHWEKYATAPGADGQREVPYAGLVDRLNPVVALTAAVAAGAPVLVGEEKLDESTVEHYRVNVTVEAYAAAQTQLTGARRQALQAALGKGGVSLLTLDLWLNDKDQLVQLRRTGAGAGARLDDTVVYGEFAGALSVQAPAESDTVDVGTRSLPPAP</sequence>
<dbReference type="Proteomes" id="UP000318416">
    <property type="component" value="Unassembled WGS sequence"/>
</dbReference>
<feature type="chain" id="PRO_5038426112" description="Lipoprotein" evidence="2">
    <location>
        <begin position="24"/>
        <end position="279"/>
    </location>
</feature>
<dbReference type="RefSeq" id="WP_145790839.1">
    <property type="nucleotide sequence ID" value="NZ_BAAABR010000007.1"/>
</dbReference>